<dbReference type="RefSeq" id="WP_085935690.1">
    <property type="nucleotide sequence ID" value="NZ_FUWJ01000005.1"/>
</dbReference>
<gene>
    <name evidence="1" type="ORF">SAMN02745126_04020</name>
</gene>
<dbReference type="EMBL" id="FUWJ01000005">
    <property type="protein sequence ID" value="SKA18057.1"/>
    <property type="molecule type" value="Genomic_DNA"/>
</dbReference>
<reference evidence="2" key="1">
    <citation type="submission" date="2017-02" db="EMBL/GenBank/DDBJ databases">
        <authorList>
            <person name="Varghese N."/>
            <person name="Submissions S."/>
        </authorList>
    </citation>
    <scope>NUCLEOTIDE SEQUENCE [LARGE SCALE GENOMIC DNA]</scope>
    <source>
        <strain evidence="2">ATCC 27094</strain>
    </source>
</reference>
<dbReference type="Proteomes" id="UP000190092">
    <property type="component" value="Unassembled WGS sequence"/>
</dbReference>
<evidence type="ECO:0000313" key="2">
    <source>
        <dbReference type="Proteomes" id="UP000190092"/>
    </source>
</evidence>
<dbReference type="AlphaFoldDB" id="A0A1T4RQ90"/>
<accession>A0A1T4RQ90</accession>
<organism evidence="1 2">
    <name type="scientific">Enhydrobacter aerosaccus</name>
    <dbReference type="NCBI Taxonomy" id="225324"/>
    <lineage>
        <taxon>Bacteria</taxon>
        <taxon>Pseudomonadati</taxon>
        <taxon>Pseudomonadota</taxon>
        <taxon>Alphaproteobacteria</taxon>
        <taxon>Hyphomicrobiales</taxon>
        <taxon>Enhydrobacter</taxon>
    </lineage>
</organism>
<protein>
    <submittedName>
        <fullName evidence="1">Uncharacterized protein</fullName>
    </submittedName>
</protein>
<sequence>MSLTNSQVAHLWVAHARGTTDQSSARSSNGNFSFAGPSLYSYSTEIARFLPPAPDGTRFVICSTHSYSITTTSKHYNARRRALHGTEFVEVSLDLPNRGWRFGTNEKPAVILELIMNAAKEAKEKAARARSNRAWWLNQATHYAMAGETWAKAYGLPTGEPSEVLSRLLKASEGEAIFDNIRAFFRAYFDAPKLMWRNLANAFGEIALGAYWLGNTRAGYPIELQYRTGGPLGLPPTLLRVNGATVETSRGADFPLEHGLKALPFIDRAVREGRAIAYAPTLSGVGRTVRLGHFRIDSVSAAGWVQAGCHNVPHFAIRWAARQAGAIEAPELDHVAALVDYVKAKRAEEDAISPTATRVS</sequence>
<name>A0A1T4RQ90_9HYPH</name>
<proteinExistence type="predicted"/>
<dbReference type="STRING" id="225324.SAMN02745126_04020"/>
<keyword evidence="2" id="KW-1185">Reference proteome</keyword>
<evidence type="ECO:0000313" key="1">
    <source>
        <dbReference type="EMBL" id="SKA18057.1"/>
    </source>
</evidence>